<evidence type="ECO:0000256" key="9">
    <source>
        <dbReference type="SAM" id="MobiDB-lite"/>
    </source>
</evidence>
<dbReference type="STRING" id="4999.A0A1Y1UR02"/>
<dbReference type="OrthoDB" id="534666at2759"/>
<feature type="region of interest" description="Disordered" evidence="9">
    <location>
        <begin position="1"/>
        <end position="22"/>
    </location>
</feature>
<proteinExistence type="inferred from homology"/>
<dbReference type="PANTHER" id="PTHR11804">
    <property type="entry name" value="PROTEASE M3 THIMET OLIGOPEPTIDASE-RELATED"/>
    <property type="match status" value="1"/>
</dbReference>
<evidence type="ECO:0000256" key="8">
    <source>
        <dbReference type="RuleBase" id="RU003435"/>
    </source>
</evidence>
<dbReference type="PANTHER" id="PTHR11804:SF84">
    <property type="entry name" value="SACCHAROLYSIN"/>
    <property type="match status" value="1"/>
</dbReference>
<keyword evidence="2 8" id="KW-0645">Protease</keyword>
<keyword evidence="4 8" id="KW-0378">Hydrolase</keyword>
<accession>A0A1Y1UR02</accession>
<dbReference type="Gene3D" id="3.40.390.10">
    <property type="entry name" value="Collagenase (Catalytic Domain)"/>
    <property type="match status" value="1"/>
</dbReference>
<dbReference type="Proteomes" id="UP000193218">
    <property type="component" value="Unassembled WGS sequence"/>
</dbReference>
<keyword evidence="3 8" id="KW-0479">Metal-binding</keyword>
<sequence>MHSRILQCHYSPPSTNAPATKRKAPVDPFNRLMISSLTIFGHRLVRIAPDRPFFHCSTSKIYKTPVSWPPRLLPLRLNPDRAYLSTMSAHYDFKPPASAEEYKNQWTSSFEKCKSILESIESSSSAKDEEDPQAILETLNSFAVIHQAGSSDAGLFVAVHPDKEMRDEAEKAKKEWSKLGTDIGMSRKAFEAVKRCQTSGQVKDKRTNFWIEKMLKAYKRDGVDKDDETRAKVKKLREEIDSLLIQFDKNLADDSRHIFFKPEQLEGLPEDYLKAHPADDSGKVKITTNYPDYVPFMRYCKDSSAKEELYNTYMCRGHPQNGPVLVDMFNKRHELASLLGFKNHADHKLSKEMVENGANVQEFIDKISSLADERMHRDLKEMAEVGGYPDEKSIPPWEHQYLFNKVKTERYAFDPSEARHYFPFGRVRDGLMASMQKLFGVKFEKCSNVPVWHPDVTAYELKDAKSGQLIGRFYLDLHPRDNKYKHAAEFDIRYGSRDILPESALVCNFVQGDDALMEHSEVQTFFHEFGHLLHHLFASGQQWVELAGITCDWDFVEAPSQMLEEWSYDPETLKSFAISNNTGETISDDMIKALRHSRTASRGVQVRRQMSLAALSLYVHQLDKNTIANPEDVDKAAQHNDSAYGPHDTVPGTHFAYAFGHLGGYSTAYYCYMWSQVIALDLFDQFKKNGLYDPQTAQAYRTKVLAAGGQDNAKSFVAEFLGRQYSFDAMQAYLDE</sequence>
<dbReference type="InterPro" id="IPR024077">
    <property type="entry name" value="Neurolysin/TOP_dom2"/>
</dbReference>
<evidence type="ECO:0000256" key="2">
    <source>
        <dbReference type="ARBA" id="ARBA00022670"/>
    </source>
</evidence>
<dbReference type="InterPro" id="IPR024079">
    <property type="entry name" value="MetalloPept_cat_dom_sf"/>
</dbReference>
<dbReference type="EMBL" id="NBSH01000002">
    <property type="protein sequence ID" value="ORX40007.1"/>
    <property type="molecule type" value="Genomic_DNA"/>
</dbReference>
<dbReference type="RefSeq" id="XP_021873792.1">
    <property type="nucleotide sequence ID" value="XM_022014768.1"/>
</dbReference>
<dbReference type="Pfam" id="PF01432">
    <property type="entry name" value="Peptidase_M3"/>
    <property type="match status" value="1"/>
</dbReference>
<comment type="caution">
    <text evidence="11">The sequence shown here is derived from an EMBL/GenBank/DDBJ whole genome shotgun (WGS) entry which is preliminary data.</text>
</comment>
<dbReference type="GO" id="GO:0006508">
    <property type="term" value="P:proteolysis"/>
    <property type="evidence" value="ECO:0007669"/>
    <property type="project" value="UniProtKB-KW"/>
</dbReference>
<organism evidence="11 12">
    <name type="scientific">Kockovaella imperatae</name>
    <dbReference type="NCBI Taxonomy" id="4999"/>
    <lineage>
        <taxon>Eukaryota</taxon>
        <taxon>Fungi</taxon>
        <taxon>Dikarya</taxon>
        <taxon>Basidiomycota</taxon>
        <taxon>Agaricomycotina</taxon>
        <taxon>Tremellomycetes</taxon>
        <taxon>Tremellales</taxon>
        <taxon>Cuniculitremaceae</taxon>
        <taxon>Kockovaella</taxon>
    </lineage>
</organism>
<evidence type="ECO:0000256" key="3">
    <source>
        <dbReference type="ARBA" id="ARBA00022723"/>
    </source>
</evidence>
<evidence type="ECO:0000259" key="10">
    <source>
        <dbReference type="Pfam" id="PF01432"/>
    </source>
</evidence>
<evidence type="ECO:0000313" key="11">
    <source>
        <dbReference type="EMBL" id="ORX40007.1"/>
    </source>
</evidence>
<keyword evidence="6 8" id="KW-0482">Metalloprotease</keyword>
<comment type="function">
    <text evidence="7">Cleaves proteins, imported into the mitochondrion, to their mature size. While most mitochondrial precursor proteins are processed to the mature form in one step by mitochondrial processing peptidase (MPP), the sequential cleavage by MIP of an octapeptide after initial processing by MPP is a required step for a subgroup of nuclear-encoded precursor proteins destined for the matrix or the inner membrane.</text>
</comment>
<dbReference type="AlphaFoldDB" id="A0A1Y1UR02"/>
<evidence type="ECO:0000256" key="7">
    <source>
        <dbReference type="ARBA" id="ARBA00025208"/>
    </source>
</evidence>
<dbReference type="InterPro" id="IPR024080">
    <property type="entry name" value="Neurolysin/TOP_N"/>
</dbReference>
<protein>
    <recommendedName>
        <fullName evidence="10">Peptidase M3A/M3B catalytic domain-containing protein</fullName>
    </recommendedName>
</protein>
<dbReference type="CDD" id="cd06455">
    <property type="entry name" value="M3A_TOP"/>
    <property type="match status" value="1"/>
</dbReference>
<gene>
    <name evidence="11" type="ORF">BD324DRAFT_615918</name>
</gene>
<dbReference type="InterPro" id="IPR001567">
    <property type="entry name" value="Pept_M3A_M3B_dom"/>
</dbReference>
<evidence type="ECO:0000256" key="5">
    <source>
        <dbReference type="ARBA" id="ARBA00022833"/>
    </source>
</evidence>
<evidence type="ECO:0000256" key="1">
    <source>
        <dbReference type="ARBA" id="ARBA00006040"/>
    </source>
</evidence>
<dbReference type="Gene3D" id="1.20.1050.40">
    <property type="entry name" value="Endopeptidase. Chain P, domain 1"/>
    <property type="match status" value="1"/>
</dbReference>
<dbReference type="GO" id="GO:0046872">
    <property type="term" value="F:metal ion binding"/>
    <property type="evidence" value="ECO:0007669"/>
    <property type="project" value="UniProtKB-UniRule"/>
</dbReference>
<comment type="similarity">
    <text evidence="1 8">Belongs to the peptidase M3 family.</text>
</comment>
<dbReference type="InParanoid" id="A0A1Y1UR02"/>
<dbReference type="GO" id="GO:0006518">
    <property type="term" value="P:peptide metabolic process"/>
    <property type="evidence" value="ECO:0007669"/>
    <property type="project" value="TreeGrafter"/>
</dbReference>
<keyword evidence="12" id="KW-1185">Reference proteome</keyword>
<evidence type="ECO:0000256" key="4">
    <source>
        <dbReference type="ARBA" id="ARBA00022801"/>
    </source>
</evidence>
<dbReference type="InterPro" id="IPR045090">
    <property type="entry name" value="Pept_M3A_M3B"/>
</dbReference>
<keyword evidence="5 8" id="KW-0862">Zinc</keyword>
<name>A0A1Y1UR02_9TREE</name>
<dbReference type="GO" id="GO:0004222">
    <property type="term" value="F:metalloendopeptidase activity"/>
    <property type="evidence" value="ECO:0007669"/>
    <property type="project" value="InterPro"/>
</dbReference>
<evidence type="ECO:0000313" key="12">
    <source>
        <dbReference type="Proteomes" id="UP000193218"/>
    </source>
</evidence>
<comment type="cofactor">
    <cofactor evidence="8">
        <name>Zn(2+)</name>
        <dbReference type="ChEBI" id="CHEBI:29105"/>
    </cofactor>
    <text evidence="8">Binds 1 zinc ion.</text>
</comment>
<evidence type="ECO:0000256" key="6">
    <source>
        <dbReference type="ARBA" id="ARBA00023049"/>
    </source>
</evidence>
<feature type="domain" description="Peptidase M3A/M3B catalytic" evidence="10">
    <location>
        <begin position="296"/>
        <end position="732"/>
    </location>
</feature>
<dbReference type="SUPFAM" id="SSF55486">
    <property type="entry name" value="Metalloproteases ('zincins'), catalytic domain"/>
    <property type="match status" value="1"/>
</dbReference>
<reference evidence="11 12" key="1">
    <citation type="submission" date="2017-03" db="EMBL/GenBank/DDBJ databases">
        <title>Widespread Adenine N6-methylation of Active Genes in Fungi.</title>
        <authorList>
            <consortium name="DOE Joint Genome Institute"/>
            <person name="Mondo S.J."/>
            <person name="Dannebaum R.O."/>
            <person name="Kuo R.C."/>
            <person name="Louie K.B."/>
            <person name="Bewick A.J."/>
            <person name="Labutti K."/>
            <person name="Haridas S."/>
            <person name="Kuo A."/>
            <person name="Salamov A."/>
            <person name="Ahrendt S.R."/>
            <person name="Lau R."/>
            <person name="Bowen B.P."/>
            <person name="Lipzen A."/>
            <person name="Sullivan W."/>
            <person name="Andreopoulos W.B."/>
            <person name="Clum A."/>
            <person name="Lindquist E."/>
            <person name="Daum C."/>
            <person name="Northen T.R."/>
            <person name="Ramamoorthy G."/>
            <person name="Schmitz R.J."/>
            <person name="Gryganskyi A."/>
            <person name="Culley D."/>
            <person name="Magnuson J."/>
            <person name="James T.Y."/>
            <person name="O'Malley M.A."/>
            <person name="Stajich J.E."/>
            <person name="Spatafora J.W."/>
            <person name="Visel A."/>
            <person name="Grigoriev I.V."/>
        </authorList>
    </citation>
    <scope>NUCLEOTIDE SEQUENCE [LARGE SCALE GENOMIC DNA]</scope>
    <source>
        <strain evidence="11 12">NRRL Y-17943</strain>
    </source>
</reference>
<dbReference type="GeneID" id="33556576"/>
<dbReference type="Gene3D" id="1.10.1370.10">
    <property type="entry name" value="Neurolysin, domain 3"/>
    <property type="match status" value="1"/>
</dbReference>